<dbReference type="EMBL" id="CP095061">
    <property type="protein sequence ID" value="UOQ65352.1"/>
    <property type="molecule type" value="Genomic_DNA"/>
</dbReference>
<evidence type="ECO:0000313" key="2">
    <source>
        <dbReference type="Proteomes" id="UP000830401"/>
    </source>
</evidence>
<name>A0ABY4G3A5_9BACT</name>
<keyword evidence="2" id="KW-1185">Reference proteome</keyword>
<protein>
    <submittedName>
        <fullName evidence="1">HEAT repeat domain-containing protein</fullName>
    </submittedName>
</protein>
<proteinExistence type="predicted"/>
<dbReference type="InterPro" id="IPR016024">
    <property type="entry name" value="ARM-type_fold"/>
</dbReference>
<reference evidence="1" key="1">
    <citation type="submission" date="2022-04" db="EMBL/GenBank/DDBJ databases">
        <title>Hymenobacter sp. isolated from the air.</title>
        <authorList>
            <person name="Won M."/>
            <person name="Lee C.-M."/>
            <person name="Woen H.-Y."/>
            <person name="Kwon S.-W."/>
        </authorList>
    </citation>
    <scope>NUCLEOTIDE SEQUENCE</scope>
    <source>
        <strain evidence="1">5420S-77</strain>
    </source>
</reference>
<dbReference type="Pfam" id="PF13646">
    <property type="entry name" value="HEAT_2"/>
    <property type="match status" value="1"/>
</dbReference>
<gene>
    <name evidence="1" type="ORF">MUN86_17605</name>
</gene>
<dbReference type="InterPro" id="IPR011989">
    <property type="entry name" value="ARM-like"/>
</dbReference>
<organism evidence="1 2">
    <name type="scientific">Hymenobacter volaticus</name>
    <dbReference type="NCBI Taxonomy" id="2932254"/>
    <lineage>
        <taxon>Bacteria</taxon>
        <taxon>Pseudomonadati</taxon>
        <taxon>Bacteroidota</taxon>
        <taxon>Cytophagia</taxon>
        <taxon>Cytophagales</taxon>
        <taxon>Hymenobacteraceae</taxon>
        <taxon>Hymenobacter</taxon>
    </lineage>
</organism>
<dbReference type="Proteomes" id="UP000830401">
    <property type="component" value="Chromosome"/>
</dbReference>
<dbReference type="RefSeq" id="WP_245119358.1">
    <property type="nucleotide sequence ID" value="NZ_CP095061.1"/>
</dbReference>
<dbReference type="SUPFAM" id="SSF48371">
    <property type="entry name" value="ARM repeat"/>
    <property type="match status" value="1"/>
</dbReference>
<dbReference type="Gene3D" id="1.25.10.10">
    <property type="entry name" value="Leucine-rich Repeat Variant"/>
    <property type="match status" value="1"/>
</dbReference>
<evidence type="ECO:0000313" key="1">
    <source>
        <dbReference type="EMBL" id="UOQ65352.1"/>
    </source>
</evidence>
<sequence>MQALPNQNDPNVQITLIELLVALRDKRAVPTLERLSRQSDALPAVRQQAASGLGQLI</sequence>
<accession>A0ABY4G3A5</accession>